<dbReference type="PANTHER" id="PTHR33365:SF4">
    <property type="entry name" value="CYCLOCHLOROTINE BIOSYNTHESIS PROTEIN O"/>
    <property type="match status" value="1"/>
</dbReference>
<dbReference type="EMBL" id="CACVBS010000013">
    <property type="protein sequence ID" value="CAA7259148.1"/>
    <property type="molecule type" value="Genomic_DNA"/>
</dbReference>
<dbReference type="GO" id="GO:0043386">
    <property type="term" value="P:mycotoxin biosynthetic process"/>
    <property type="evidence" value="ECO:0007669"/>
    <property type="project" value="InterPro"/>
</dbReference>
<evidence type="ECO:0000256" key="2">
    <source>
        <dbReference type="ARBA" id="ARBA00035112"/>
    </source>
</evidence>
<reference evidence="3 4" key="1">
    <citation type="submission" date="2020-01" db="EMBL/GenBank/DDBJ databases">
        <authorList>
            <person name="Gupta K D."/>
        </authorList>
    </citation>
    <scope>NUCLEOTIDE SEQUENCE [LARGE SCALE GENOMIC DNA]</scope>
</reference>
<comment type="pathway">
    <text evidence="1">Mycotoxin biosynthesis.</text>
</comment>
<evidence type="ECO:0000256" key="1">
    <source>
        <dbReference type="ARBA" id="ARBA00004685"/>
    </source>
</evidence>
<dbReference type="PANTHER" id="PTHR33365">
    <property type="entry name" value="YALI0B05434P"/>
    <property type="match status" value="1"/>
</dbReference>
<dbReference type="Pfam" id="PF11807">
    <property type="entry name" value="UstYa"/>
    <property type="match status" value="1"/>
</dbReference>
<protein>
    <submittedName>
        <fullName evidence="3">Uncharacterized protein</fullName>
    </submittedName>
</protein>
<evidence type="ECO:0000313" key="4">
    <source>
        <dbReference type="Proteomes" id="UP000467700"/>
    </source>
</evidence>
<comment type="caution">
    <text evidence="3">The sequence shown here is derived from an EMBL/GenBank/DDBJ whole genome shotgun (WGS) entry which is preliminary data.</text>
</comment>
<dbReference type="OrthoDB" id="3687641at2759"/>
<evidence type="ECO:0000313" key="3">
    <source>
        <dbReference type="EMBL" id="CAA7259148.1"/>
    </source>
</evidence>
<accession>A0A8S0WUW3</accession>
<proteinExistence type="inferred from homology"/>
<name>A0A8S0WUW3_CYCAE</name>
<organism evidence="3 4">
    <name type="scientific">Cyclocybe aegerita</name>
    <name type="common">Black poplar mushroom</name>
    <name type="synonym">Agrocybe aegerita</name>
    <dbReference type="NCBI Taxonomy" id="1973307"/>
    <lineage>
        <taxon>Eukaryota</taxon>
        <taxon>Fungi</taxon>
        <taxon>Dikarya</taxon>
        <taxon>Basidiomycota</taxon>
        <taxon>Agaricomycotina</taxon>
        <taxon>Agaricomycetes</taxon>
        <taxon>Agaricomycetidae</taxon>
        <taxon>Agaricales</taxon>
        <taxon>Agaricineae</taxon>
        <taxon>Bolbitiaceae</taxon>
        <taxon>Cyclocybe</taxon>
    </lineage>
</organism>
<dbReference type="InterPro" id="IPR021765">
    <property type="entry name" value="UstYa-like"/>
</dbReference>
<dbReference type="Proteomes" id="UP000467700">
    <property type="component" value="Unassembled WGS sequence"/>
</dbReference>
<sequence>MKAIEWKLNHRNFERAISGTLLDRHPPELDAAREDLYNFGVSRITKEEASHLVNYTYRLPGDEDHYVIELDVFHQPHCLNMLRKAINADYYPETNHFDAKHWSHCIESIRQSLICSADVMPSCGSG</sequence>
<dbReference type="AlphaFoldDB" id="A0A8S0WUW3"/>
<keyword evidence="4" id="KW-1185">Reference proteome</keyword>
<gene>
    <name evidence="3" type="ORF">AAE3_LOCUS1507</name>
</gene>
<comment type="similarity">
    <text evidence="2">Belongs to the ustYa family.</text>
</comment>